<name>A0A6L2LMK2_TANCI</name>
<proteinExistence type="predicted"/>
<accession>A0A6L2LMK2</accession>
<dbReference type="EMBL" id="BKCJ010004662">
    <property type="protein sequence ID" value="GEU62370.1"/>
    <property type="molecule type" value="Genomic_DNA"/>
</dbReference>
<gene>
    <name evidence="2" type="ORF">Tci_034348</name>
</gene>
<organism evidence="2">
    <name type="scientific">Tanacetum cinerariifolium</name>
    <name type="common">Dalmatian daisy</name>
    <name type="synonym">Chrysanthemum cinerariifolium</name>
    <dbReference type="NCBI Taxonomy" id="118510"/>
    <lineage>
        <taxon>Eukaryota</taxon>
        <taxon>Viridiplantae</taxon>
        <taxon>Streptophyta</taxon>
        <taxon>Embryophyta</taxon>
        <taxon>Tracheophyta</taxon>
        <taxon>Spermatophyta</taxon>
        <taxon>Magnoliopsida</taxon>
        <taxon>eudicotyledons</taxon>
        <taxon>Gunneridae</taxon>
        <taxon>Pentapetalae</taxon>
        <taxon>asterids</taxon>
        <taxon>campanulids</taxon>
        <taxon>Asterales</taxon>
        <taxon>Asteraceae</taxon>
        <taxon>Asteroideae</taxon>
        <taxon>Anthemideae</taxon>
        <taxon>Anthemidinae</taxon>
        <taxon>Tanacetum</taxon>
    </lineage>
</organism>
<feature type="compositionally biased region" description="Low complexity" evidence="1">
    <location>
        <begin position="209"/>
        <end position="218"/>
    </location>
</feature>
<dbReference type="AlphaFoldDB" id="A0A6L2LMK2"/>
<sequence>MWLLDYLSISTPSKDRYKTTPHSPGVIKSLIQVPRQGQVTHTQRKKTIIVDANKILTSEIQTHIKPWVEIICENVFCVGGYRDHVSACIFHMLYCIETSTQYNLAFFILKRMKRTRNKPKELLPYGMLLTRFFNYVVTDFPELEIDRYTSYDRVMYPLAPHYERKTRADHGTKRPHGSTPSSSPSTLNHPSSSHHIDENVDVDDEKSTHSNSSSSSQVIGSMSNVVLRVFSNLPHESQSLDLYQTEILNHQTKFRDEYRKGLRSIKKALKDLMKGSKK</sequence>
<evidence type="ECO:0000313" key="2">
    <source>
        <dbReference type="EMBL" id="GEU62370.1"/>
    </source>
</evidence>
<protein>
    <submittedName>
        <fullName evidence="2">Pentatricopeptide repeat-containing protein</fullName>
    </submittedName>
</protein>
<reference evidence="2" key="1">
    <citation type="journal article" date="2019" name="Sci. Rep.">
        <title>Draft genome of Tanacetum cinerariifolium, the natural source of mosquito coil.</title>
        <authorList>
            <person name="Yamashiro T."/>
            <person name="Shiraishi A."/>
            <person name="Satake H."/>
            <person name="Nakayama K."/>
        </authorList>
    </citation>
    <scope>NUCLEOTIDE SEQUENCE</scope>
</reference>
<feature type="region of interest" description="Disordered" evidence="1">
    <location>
        <begin position="164"/>
        <end position="218"/>
    </location>
</feature>
<comment type="caution">
    <text evidence="2">The sequence shown here is derived from an EMBL/GenBank/DDBJ whole genome shotgun (WGS) entry which is preliminary data.</text>
</comment>
<feature type="compositionally biased region" description="Low complexity" evidence="1">
    <location>
        <begin position="177"/>
        <end position="193"/>
    </location>
</feature>
<evidence type="ECO:0000256" key="1">
    <source>
        <dbReference type="SAM" id="MobiDB-lite"/>
    </source>
</evidence>